<dbReference type="RefSeq" id="WP_038108557.1">
    <property type="nucleotide sequence ID" value="NZ_JHEG04000001.1"/>
</dbReference>
<dbReference type="Pfam" id="PF13692">
    <property type="entry name" value="Glyco_trans_1_4"/>
    <property type="match status" value="1"/>
</dbReference>
<dbReference type="Proteomes" id="UP000029738">
    <property type="component" value="Unassembled WGS sequence"/>
</dbReference>
<dbReference type="EMBL" id="JHEG02000058">
    <property type="protein sequence ID" value="KIE08954.1"/>
    <property type="molecule type" value="Genomic_DNA"/>
</dbReference>
<dbReference type="Gene3D" id="3.40.50.2000">
    <property type="entry name" value="Glycogen Phosphorylase B"/>
    <property type="match status" value="2"/>
</dbReference>
<evidence type="ECO:0000313" key="3">
    <source>
        <dbReference type="Proteomes" id="UP000029738"/>
    </source>
</evidence>
<name>A0A0C1QU37_9CYAN</name>
<dbReference type="GO" id="GO:0016740">
    <property type="term" value="F:transferase activity"/>
    <property type="evidence" value="ECO:0007669"/>
    <property type="project" value="UniProtKB-KW"/>
</dbReference>
<dbReference type="EMBL" id="JHEG04000001">
    <property type="protein sequence ID" value="KAF3885359.1"/>
    <property type="molecule type" value="Genomic_DNA"/>
</dbReference>
<keyword evidence="2" id="KW-0808">Transferase</keyword>
<organism evidence="2">
    <name type="scientific">Tolypothrix bouteillei VB521301</name>
    <dbReference type="NCBI Taxonomy" id="1479485"/>
    <lineage>
        <taxon>Bacteria</taxon>
        <taxon>Bacillati</taxon>
        <taxon>Cyanobacteriota</taxon>
        <taxon>Cyanophyceae</taxon>
        <taxon>Nostocales</taxon>
        <taxon>Tolypothrichaceae</taxon>
        <taxon>Tolypothrix</taxon>
    </lineage>
</organism>
<sequence length="402" mass="45167">MIAIIAGSYQPERCGVAHYTACLRNALHKLDVQSVVLTTHAAAKEASEPEVKGVVNDWQLTDLLVLVRSLHAINADILHIQHAAGTYGFERSIFLLPLLLKATGYRKSIVTTVHEYGWWEWQPKGIPPQFLEWLKMWGQQHGWWDREDGFLLTLSDALIVTNAEAEAVIHKRLPQLHDRVSSIPIAANVDVYPIDRSTAQQIIREKYNFTIDNVIIAFFGFLHPVKGIETLLPAFQKALETHPQARLLLIGGVESLALRGDEAKRYWDKLHALVAELNLNTKVYLTGYLDAESASKYLSACDIGVLPFNHGMTVKSGSLLTLLAHGLPVIATQHPTPLPDQHPVYLVPPRNIDALANALCQLLNHPEKRHHLGNIGRAFIQNFTWHNIARSHLNIYQNLLKF</sequence>
<evidence type="ECO:0000313" key="1">
    <source>
        <dbReference type="EMBL" id="KAF3885359.1"/>
    </source>
</evidence>
<evidence type="ECO:0000313" key="2">
    <source>
        <dbReference type="EMBL" id="KIE08954.1"/>
    </source>
</evidence>
<dbReference type="PANTHER" id="PTHR12526">
    <property type="entry name" value="GLYCOSYLTRANSFERASE"/>
    <property type="match status" value="1"/>
</dbReference>
<dbReference type="PANTHER" id="PTHR12526:SF572">
    <property type="entry name" value="BLL5144 PROTEIN"/>
    <property type="match status" value="1"/>
</dbReference>
<reference evidence="1" key="2">
    <citation type="submission" date="2019-11" db="EMBL/GenBank/DDBJ databases">
        <title>Improved Assembly of Tolypothrix boutellei genome.</title>
        <authorList>
            <person name="Sarangi A.N."/>
            <person name="Mukherjee M."/>
            <person name="Ghosh S."/>
            <person name="Singh D."/>
            <person name="Das A."/>
            <person name="Kant S."/>
            <person name="Prusty A."/>
            <person name="Tripathy S."/>
        </authorList>
    </citation>
    <scope>NUCLEOTIDE SEQUENCE</scope>
    <source>
        <strain evidence="1">VB521301</strain>
    </source>
</reference>
<reference evidence="2" key="1">
    <citation type="journal article" date="2015" name="Genome Announc.">
        <title>Draft Genome Sequence of Tolypothrix boutellei Strain VB521301.</title>
        <authorList>
            <person name="Chandrababunaidu M.M."/>
            <person name="Singh D."/>
            <person name="Sen D."/>
            <person name="Bhan S."/>
            <person name="Das S."/>
            <person name="Gupta A."/>
            <person name="Adhikary S.P."/>
            <person name="Tripathy S."/>
        </authorList>
    </citation>
    <scope>NUCLEOTIDE SEQUENCE</scope>
    <source>
        <strain evidence="2">VB521301</strain>
    </source>
</reference>
<keyword evidence="3" id="KW-1185">Reference proteome</keyword>
<gene>
    <name evidence="2" type="ORF">DA73_0231225</name>
    <name evidence="1" type="ORF">DA73_0400007725</name>
</gene>
<accession>A0A0C1QU37</accession>
<dbReference type="STRING" id="1479485.DA73_0231225"/>
<protein>
    <submittedName>
        <fullName evidence="1">Glycosyltransferase</fullName>
    </submittedName>
    <submittedName>
        <fullName evidence="2">Group 1 glycosyl transferase</fullName>
    </submittedName>
</protein>
<proteinExistence type="predicted"/>
<dbReference type="AlphaFoldDB" id="A0A0C1QU37"/>
<comment type="caution">
    <text evidence="2">The sequence shown here is derived from an EMBL/GenBank/DDBJ whole genome shotgun (WGS) entry which is preliminary data.</text>
</comment>
<dbReference type="OrthoDB" id="9806653at2"/>
<dbReference type="SUPFAM" id="SSF53756">
    <property type="entry name" value="UDP-Glycosyltransferase/glycogen phosphorylase"/>
    <property type="match status" value="1"/>
</dbReference>